<evidence type="ECO:0000256" key="8">
    <source>
        <dbReference type="ARBA" id="ARBA00023237"/>
    </source>
</evidence>
<gene>
    <name evidence="12" type="ORF">FNU76_01175</name>
</gene>
<keyword evidence="8 10" id="KW-0998">Cell outer membrane</keyword>
<comment type="similarity">
    <text evidence="2 10">Belongs to the YscJ lipoprotein family.</text>
</comment>
<evidence type="ECO:0000256" key="6">
    <source>
        <dbReference type="ARBA" id="ARBA00023136"/>
    </source>
</evidence>
<dbReference type="PRINTS" id="PR01338">
    <property type="entry name" value="TYPE3OMKPROT"/>
</dbReference>
<keyword evidence="10" id="KW-0812">Transmembrane</keyword>
<evidence type="ECO:0000313" key="12">
    <source>
        <dbReference type="EMBL" id="QDQ25072.1"/>
    </source>
</evidence>
<evidence type="ECO:0000313" key="13">
    <source>
        <dbReference type="Proteomes" id="UP000317550"/>
    </source>
</evidence>
<evidence type="ECO:0000256" key="4">
    <source>
        <dbReference type="ARBA" id="ARBA00022729"/>
    </source>
</evidence>
<evidence type="ECO:0000256" key="5">
    <source>
        <dbReference type="ARBA" id="ARBA00022927"/>
    </source>
</evidence>
<reference evidence="13" key="1">
    <citation type="submission" date="2019-07" db="EMBL/GenBank/DDBJ databases">
        <title>Chitinimonas sp. nov., isolated from Ny-Alesund, arctica soil.</title>
        <authorList>
            <person name="Xu Q."/>
            <person name="Peng F."/>
        </authorList>
    </citation>
    <scope>NUCLEOTIDE SEQUENCE [LARGE SCALE GENOMIC DNA]</scope>
    <source>
        <strain evidence="13">R3-44</strain>
    </source>
</reference>
<dbReference type="PROSITE" id="PS51257">
    <property type="entry name" value="PROKAR_LIPOPROTEIN"/>
    <property type="match status" value="1"/>
</dbReference>
<dbReference type="Gene3D" id="3.30.300.30">
    <property type="match status" value="1"/>
</dbReference>
<evidence type="ECO:0000256" key="7">
    <source>
        <dbReference type="ARBA" id="ARBA00023139"/>
    </source>
</evidence>
<keyword evidence="6 10" id="KW-0472">Membrane</keyword>
<dbReference type="OrthoDB" id="9807026at2"/>
<dbReference type="PANTHER" id="PTHR30046">
    <property type="entry name" value="FLAGELLAR M-RING PROTEIN"/>
    <property type="match status" value="1"/>
</dbReference>
<evidence type="ECO:0000256" key="10">
    <source>
        <dbReference type="RuleBase" id="RU364102"/>
    </source>
</evidence>
<keyword evidence="3" id="KW-0813">Transport</keyword>
<evidence type="ECO:0000256" key="9">
    <source>
        <dbReference type="ARBA" id="ARBA00023288"/>
    </source>
</evidence>
<dbReference type="GO" id="GO:0009306">
    <property type="term" value="P:protein secretion"/>
    <property type="evidence" value="ECO:0007669"/>
    <property type="project" value="InterPro"/>
</dbReference>
<keyword evidence="7 10" id="KW-0564">Palmitate</keyword>
<feature type="domain" description="Flagellar M-ring N-terminal" evidence="11">
    <location>
        <begin position="23"/>
        <end position="189"/>
    </location>
</feature>
<keyword evidence="5" id="KW-0653">Protein transport</keyword>
<sequence length="258" mass="28494">MKSFLQGKKWVWLLVLFLSACKVELYSNLPEEEANRMMAVLMLKKINADKVPIKSGSVAIHVDKGQFVDAVEVLRQNGLPERKRDGMNELFPSNQLVTSPAQEQAKMVYLKEQQLEKMLSGMDGVILSMVSIAESKETNSREVSQPSASVFIKYNPEVNLATREGEIKSLIHDAIPNLLPENISVVMQAAVFRYSASVPTPIAAAVPTSAETAAHRPAKQPATSSFTESADIRLWLFAGLSALVLVLGALFLLRKRER</sequence>
<dbReference type="Proteomes" id="UP000317550">
    <property type="component" value="Chromosome"/>
</dbReference>
<dbReference type="RefSeq" id="WP_143855997.1">
    <property type="nucleotide sequence ID" value="NZ_CP041730.1"/>
</dbReference>
<dbReference type="EMBL" id="CP041730">
    <property type="protein sequence ID" value="QDQ25072.1"/>
    <property type="molecule type" value="Genomic_DNA"/>
</dbReference>
<proteinExistence type="inferred from homology"/>
<dbReference type="InterPro" id="IPR045851">
    <property type="entry name" value="AMP-bd_C_sf"/>
</dbReference>
<evidence type="ECO:0000259" key="11">
    <source>
        <dbReference type="Pfam" id="PF01514"/>
    </source>
</evidence>
<dbReference type="InterPro" id="IPR043427">
    <property type="entry name" value="YscJ/FliF"/>
</dbReference>
<dbReference type="InterPro" id="IPR006182">
    <property type="entry name" value="FliF_N_dom"/>
</dbReference>
<feature type="transmembrane region" description="Helical" evidence="10">
    <location>
        <begin position="234"/>
        <end position="253"/>
    </location>
</feature>
<dbReference type="Pfam" id="PF01514">
    <property type="entry name" value="YscJ_FliF"/>
    <property type="match status" value="1"/>
</dbReference>
<keyword evidence="13" id="KW-1185">Reference proteome</keyword>
<name>A0A516SAA2_9NEIS</name>
<dbReference type="InterPro" id="IPR003282">
    <property type="entry name" value="T3SS_SctJ"/>
</dbReference>
<keyword evidence="10" id="KW-1133">Transmembrane helix</keyword>
<accession>A0A516SAA2</accession>
<evidence type="ECO:0000256" key="2">
    <source>
        <dbReference type="ARBA" id="ARBA00009509"/>
    </source>
</evidence>
<dbReference type="Gene3D" id="3.30.70.1530">
    <property type="entry name" value="Hypothetical protein rpa1041"/>
    <property type="match status" value="1"/>
</dbReference>
<dbReference type="KEGG" id="cari:FNU76_01175"/>
<dbReference type="PANTHER" id="PTHR30046:SF3">
    <property type="entry name" value="SECRETION SYSTEM APPARATUS LIPOPROTEIN SSAJ"/>
    <property type="match status" value="1"/>
</dbReference>
<keyword evidence="4 10" id="KW-0732">Signal</keyword>
<keyword evidence="9 10" id="KW-0449">Lipoprotein</keyword>
<evidence type="ECO:0000256" key="3">
    <source>
        <dbReference type="ARBA" id="ARBA00022448"/>
    </source>
</evidence>
<comment type="subcellular location">
    <subcellularLocation>
        <location evidence="1">Cell outer membrane</location>
        <topology evidence="1">Lipid-anchor</topology>
    </subcellularLocation>
</comment>
<dbReference type="GO" id="GO:0009279">
    <property type="term" value="C:cell outer membrane"/>
    <property type="evidence" value="ECO:0007669"/>
    <property type="project" value="UniProtKB-SubCell"/>
</dbReference>
<dbReference type="NCBIfam" id="TIGR02544">
    <property type="entry name" value="III_secr_YscJ"/>
    <property type="match status" value="1"/>
</dbReference>
<dbReference type="AlphaFoldDB" id="A0A516SAA2"/>
<protein>
    <recommendedName>
        <fullName evidence="10">Lipoprotein</fullName>
    </recommendedName>
</protein>
<evidence type="ECO:0000256" key="1">
    <source>
        <dbReference type="ARBA" id="ARBA00004459"/>
    </source>
</evidence>
<organism evidence="12 13">
    <name type="scientific">Chitinimonas arctica</name>
    <dbReference type="NCBI Taxonomy" id="2594795"/>
    <lineage>
        <taxon>Bacteria</taxon>
        <taxon>Pseudomonadati</taxon>
        <taxon>Pseudomonadota</taxon>
        <taxon>Betaproteobacteria</taxon>
        <taxon>Neisseriales</taxon>
        <taxon>Chitinibacteraceae</taxon>
        <taxon>Chitinimonas</taxon>
    </lineage>
</organism>